<dbReference type="AlphaFoldDB" id="A0A016U7J5"/>
<protein>
    <recommendedName>
        <fullName evidence="3">Rhodanese domain-containing protein</fullName>
    </recommendedName>
</protein>
<evidence type="ECO:0000256" key="1">
    <source>
        <dbReference type="ARBA" id="ARBA00022679"/>
    </source>
</evidence>
<evidence type="ECO:0000256" key="2">
    <source>
        <dbReference type="ARBA" id="ARBA00022737"/>
    </source>
</evidence>
<dbReference type="Pfam" id="PF00581">
    <property type="entry name" value="Rhodanese"/>
    <property type="match status" value="2"/>
</dbReference>
<evidence type="ECO:0000259" key="3">
    <source>
        <dbReference type="PROSITE" id="PS50206"/>
    </source>
</evidence>
<dbReference type="GO" id="GO:0004792">
    <property type="term" value="F:thiosulfate-cyanide sulfurtransferase activity"/>
    <property type="evidence" value="ECO:0007669"/>
    <property type="project" value="TreeGrafter"/>
</dbReference>
<dbReference type="GO" id="GO:0005739">
    <property type="term" value="C:mitochondrion"/>
    <property type="evidence" value="ECO:0007669"/>
    <property type="project" value="TreeGrafter"/>
</dbReference>
<dbReference type="PROSITE" id="PS50206">
    <property type="entry name" value="RHODANESE_3"/>
    <property type="match status" value="2"/>
</dbReference>
<dbReference type="Gene3D" id="3.40.250.10">
    <property type="entry name" value="Rhodanese-like domain"/>
    <property type="match status" value="2"/>
</dbReference>
<comment type="caution">
    <text evidence="4">The sequence shown here is derived from an EMBL/GenBank/DDBJ whole genome shotgun (WGS) entry which is preliminary data.</text>
</comment>
<feature type="domain" description="Rhodanese" evidence="3">
    <location>
        <begin position="206"/>
        <end position="319"/>
    </location>
</feature>
<keyword evidence="1" id="KW-0808">Transferase</keyword>
<keyword evidence="2" id="KW-0677">Repeat</keyword>
<dbReference type="InterPro" id="IPR001763">
    <property type="entry name" value="Rhodanese-like_dom"/>
</dbReference>
<name>A0A016U7J5_9BILA</name>
<dbReference type="OrthoDB" id="270167at2759"/>
<keyword evidence="5" id="KW-1185">Reference proteome</keyword>
<evidence type="ECO:0000313" key="5">
    <source>
        <dbReference type="Proteomes" id="UP000024635"/>
    </source>
</evidence>
<proteinExistence type="predicted"/>
<dbReference type="SMART" id="SM00450">
    <property type="entry name" value="RHOD"/>
    <property type="match status" value="2"/>
</dbReference>
<dbReference type="InterPro" id="IPR045078">
    <property type="entry name" value="TST/MPST-like"/>
</dbReference>
<sequence>MSLKRLIDVGTVSQLLKKNIINKEGVRILDCSYDESQYGKKPDYKQFEKELYGKFDRILAQPCPSKRLYLSGHIPQAPHVCIDVATYPSQYERYAPYPPDVFQEYMRLVGVDPDEHLILYSRGKFGGMKHCSKMAWLLKAYGHEKLSLIDGGFDEWKKKGHEISKDDVKLKPGSWTAKADNFNKYFIKFEQLEEQHGDRRYIEWTDDLNLLDSRVRGQFEGTVDTGFPPTVKGTHIPGFKNLPAAELVEEGVMRSPEEVRDWLTLHGFKPDRPTVVMCNLGVQAAMLAYAIETVFPHNPIQVYNGSLKEMVARNPKRISSVTENV</sequence>
<dbReference type="PANTHER" id="PTHR11364">
    <property type="entry name" value="THIOSULFATE SULFERTANSFERASE"/>
    <property type="match status" value="1"/>
</dbReference>
<reference evidence="5" key="1">
    <citation type="journal article" date="2015" name="Nat. Genet.">
        <title>The genome and transcriptome of the zoonotic hookworm Ancylostoma ceylanicum identify infection-specific gene families.</title>
        <authorList>
            <person name="Schwarz E.M."/>
            <person name="Hu Y."/>
            <person name="Antoshechkin I."/>
            <person name="Miller M.M."/>
            <person name="Sternberg P.W."/>
            <person name="Aroian R.V."/>
        </authorList>
    </citation>
    <scope>NUCLEOTIDE SEQUENCE</scope>
    <source>
        <strain evidence="5">HY135</strain>
    </source>
</reference>
<gene>
    <name evidence="4" type="primary">Acey_s0051.g2129</name>
    <name evidence="4" type="ORF">Y032_0051g2129</name>
</gene>
<feature type="domain" description="Rhodanese" evidence="3">
    <location>
        <begin position="22"/>
        <end position="165"/>
    </location>
</feature>
<dbReference type="CDD" id="cd01448">
    <property type="entry name" value="TST_Repeat_1"/>
    <property type="match status" value="1"/>
</dbReference>
<accession>A0A016U7J5</accession>
<dbReference type="PANTHER" id="PTHR11364:SF7">
    <property type="entry name" value="THIOSULFATE SULFURTRANSFERASE MPST-1-RELATED"/>
    <property type="match status" value="1"/>
</dbReference>
<dbReference type="EMBL" id="JARK01001387">
    <property type="protein sequence ID" value="EYC11299.1"/>
    <property type="molecule type" value="Genomic_DNA"/>
</dbReference>
<evidence type="ECO:0000313" key="4">
    <source>
        <dbReference type="EMBL" id="EYC11299.1"/>
    </source>
</evidence>
<dbReference type="InterPro" id="IPR036873">
    <property type="entry name" value="Rhodanese-like_dom_sf"/>
</dbReference>
<dbReference type="SUPFAM" id="SSF52821">
    <property type="entry name" value="Rhodanese/Cell cycle control phosphatase"/>
    <property type="match status" value="2"/>
</dbReference>
<dbReference type="Proteomes" id="UP000024635">
    <property type="component" value="Unassembled WGS sequence"/>
</dbReference>
<organism evidence="4 5">
    <name type="scientific">Ancylostoma ceylanicum</name>
    <dbReference type="NCBI Taxonomy" id="53326"/>
    <lineage>
        <taxon>Eukaryota</taxon>
        <taxon>Metazoa</taxon>
        <taxon>Ecdysozoa</taxon>
        <taxon>Nematoda</taxon>
        <taxon>Chromadorea</taxon>
        <taxon>Rhabditida</taxon>
        <taxon>Rhabditina</taxon>
        <taxon>Rhabditomorpha</taxon>
        <taxon>Strongyloidea</taxon>
        <taxon>Ancylostomatidae</taxon>
        <taxon>Ancylostomatinae</taxon>
        <taxon>Ancylostoma</taxon>
    </lineage>
</organism>